<protein>
    <submittedName>
        <fullName evidence="1">Uncharacterized protein</fullName>
    </submittedName>
</protein>
<name>D4H4Y2_DENA2</name>
<dbReference type="HOGENOM" id="CLU_2355111_0_0_0"/>
<dbReference type="PaxDb" id="522772-Dacet_2579"/>
<accession>D4H4Y2</accession>
<gene>
    <name evidence="1" type="ordered locus">Dacet_2579</name>
</gene>
<dbReference type="RefSeq" id="WP_013011836.1">
    <property type="nucleotide sequence ID" value="NC_013943.1"/>
</dbReference>
<proteinExistence type="predicted"/>
<keyword evidence="2" id="KW-1185">Reference proteome</keyword>
<dbReference type="STRING" id="522772.Dacet_2579"/>
<evidence type="ECO:0000313" key="2">
    <source>
        <dbReference type="Proteomes" id="UP000002012"/>
    </source>
</evidence>
<evidence type="ECO:0000313" key="1">
    <source>
        <dbReference type="EMBL" id="ADD69338.1"/>
    </source>
</evidence>
<reference evidence="1 2" key="1">
    <citation type="journal article" date="2010" name="Stand. Genomic Sci.">
        <title>Complete genome sequence of Denitrovibrio acetiphilus type strain (N2460).</title>
        <authorList>
            <person name="Kiss H."/>
            <person name="Lang E."/>
            <person name="Lapidus A."/>
            <person name="Copeland A."/>
            <person name="Nolan M."/>
            <person name="Glavina Del Rio T."/>
            <person name="Chen F."/>
            <person name="Lucas S."/>
            <person name="Tice H."/>
            <person name="Cheng J.F."/>
            <person name="Han C."/>
            <person name="Goodwin L."/>
            <person name="Pitluck S."/>
            <person name="Liolios K."/>
            <person name="Pati A."/>
            <person name="Ivanova N."/>
            <person name="Mavromatis K."/>
            <person name="Chen A."/>
            <person name="Palaniappan K."/>
            <person name="Land M."/>
            <person name="Hauser L."/>
            <person name="Chang Y.J."/>
            <person name="Jeffries C.D."/>
            <person name="Detter J.C."/>
            <person name="Brettin T."/>
            <person name="Spring S."/>
            <person name="Rohde M."/>
            <person name="Goker M."/>
            <person name="Woyke T."/>
            <person name="Bristow J."/>
            <person name="Eisen J.A."/>
            <person name="Markowitz V."/>
            <person name="Hugenholtz P."/>
            <person name="Kyrpides N.C."/>
            <person name="Klenk H.P."/>
        </authorList>
    </citation>
    <scope>NUCLEOTIDE SEQUENCE [LARGE SCALE GENOMIC DNA]</scope>
    <source>
        <strain evidence="2">DSM 12809 / NBRC 114555 / N2460</strain>
    </source>
</reference>
<dbReference type="KEGG" id="dap:Dacet_2579"/>
<organism evidence="1 2">
    <name type="scientific">Denitrovibrio acetiphilus (strain DSM 12809 / NBRC 114555 / N2460)</name>
    <dbReference type="NCBI Taxonomy" id="522772"/>
    <lineage>
        <taxon>Bacteria</taxon>
        <taxon>Pseudomonadati</taxon>
        <taxon>Deferribacterota</taxon>
        <taxon>Deferribacteres</taxon>
        <taxon>Deferribacterales</taxon>
        <taxon>Geovibrionaceae</taxon>
        <taxon>Denitrovibrio</taxon>
    </lineage>
</organism>
<dbReference type="Proteomes" id="UP000002012">
    <property type="component" value="Chromosome"/>
</dbReference>
<dbReference type="AlphaFoldDB" id="D4H4Y2"/>
<dbReference type="InParanoid" id="D4H4Y2"/>
<sequence precursor="true">MSWLKYGAIAAIGVAGLLIGTALLADDTEEEESYSFDDLEEELGNEIGDETPAHGNMVDSKGAFDTAMNAAIGGIGAATGKIKTEAPINPEIVPEA</sequence>
<dbReference type="EMBL" id="CP001968">
    <property type="protein sequence ID" value="ADD69338.1"/>
    <property type="molecule type" value="Genomic_DNA"/>
</dbReference>